<dbReference type="Pfam" id="PF05974">
    <property type="entry name" value="DUF892"/>
    <property type="match status" value="1"/>
</dbReference>
<sequence length="198" mass="21622">MYQEEAMETKTEIVTQYLSDMHVLEKHIQEALEKQVAQTKDQPDVNAGLQGYVATTKLHVERLQQRMEQLGNQDGVVDKAKEAVTNLLGQAAGAIDAVRTHQTSKNLRDDYTAGSLATISYVMLQTTALACGDQQTAKLAETQLGETVQMLQWIARTMPDIVVRDLQKERDVTLNTGAAQQVTSSASLGALYGSKAGV</sequence>
<accession>A0A6J4VYT9</accession>
<protein>
    <submittedName>
        <fullName evidence="1">Uncharacterized protein</fullName>
    </submittedName>
</protein>
<dbReference type="EMBL" id="CADCWN010000353">
    <property type="protein sequence ID" value="CAA9588629.1"/>
    <property type="molecule type" value="Genomic_DNA"/>
</dbReference>
<organism evidence="1">
    <name type="scientific">uncultured Thermomicrobiales bacterium</name>
    <dbReference type="NCBI Taxonomy" id="1645740"/>
    <lineage>
        <taxon>Bacteria</taxon>
        <taxon>Pseudomonadati</taxon>
        <taxon>Thermomicrobiota</taxon>
        <taxon>Thermomicrobia</taxon>
        <taxon>Thermomicrobiales</taxon>
        <taxon>environmental samples</taxon>
    </lineage>
</organism>
<gene>
    <name evidence="1" type="ORF">AVDCRST_MAG18-4412</name>
</gene>
<evidence type="ECO:0000313" key="1">
    <source>
        <dbReference type="EMBL" id="CAA9588629.1"/>
    </source>
</evidence>
<proteinExistence type="predicted"/>
<dbReference type="SUPFAM" id="SSF47240">
    <property type="entry name" value="Ferritin-like"/>
    <property type="match status" value="1"/>
</dbReference>
<reference evidence="1" key="1">
    <citation type="submission" date="2020-02" db="EMBL/GenBank/DDBJ databases">
        <authorList>
            <person name="Meier V. D."/>
        </authorList>
    </citation>
    <scope>NUCLEOTIDE SEQUENCE</scope>
    <source>
        <strain evidence="1">AVDCRST_MAG18</strain>
    </source>
</reference>
<dbReference type="Gene3D" id="1.20.1260.10">
    <property type="match status" value="1"/>
</dbReference>
<dbReference type="InterPro" id="IPR012347">
    <property type="entry name" value="Ferritin-like"/>
</dbReference>
<name>A0A6J4VYT9_9BACT</name>
<dbReference type="AlphaFoldDB" id="A0A6J4VYT9"/>
<dbReference type="InterPro" id="IPR009078">
    <property type="entry name" value="Ferritin-like_SF"/>
</dbReference>
<dbReference type="InterPro" id="IPR010287">
    <property type="entry name" value="DUF892_YciF-like"/>
</dbReference>